<comment type="caution">
    <text evidence="13">The sequence shown here is derived from an EMBL/GenBank/DDBJ whole genome shotgun (WGS) entry which is preliminary data.</text>
</comment>
<comment type="similarity">
    <text evidence="2">Belongs to the krueppel C2H2-type zinc-finger protein family.</text>
</comment>
<dbReference type="PROSITE" id="PS00028">
    <property type="entry name" value="ZINC_FINGER_C2H2_1"/>
    <property type="match status" value="2"/>
</dbReference>
<evidence type="ECO:0000256" key="9">
    <source>
        <dbReference type="ARBA" id="ARBA00023163"/>
    </source>
</evidence>
<evidence type="ECO:0000256" key="1">
    <source>
        <dbReference type="ARBA" id="ARBA00004123"/>
    </source>
</evidence>
<evidence type="ECO:0000256" key="4">
    <source>
        <dbReference type="ARBA" id="ARBA00022737"/>
    </source>
</evidence>
<keyword evidence="8" id="KW-0238">DNA-binding</keyword>
<keyword evidence="4" id="KW-0677">Repeat</keyword>
<dbReference type="GO" id="GO:0000981">
    <property type="term" value="F:DNA-binding transcription factor activity, RNA polymerase II-specific"/>
    <property type="evidence" value="ECO:0007669"/>
    <property type="project" value="TreeGrafter"/>
</dbReference>
<evidence type="ECO:0000256" key="5">
    <source>
        <dbReference type="ARBA" id="ARBA00022771"/>
    </source>
</evidence>
<dbReference type="PROSITE" id="PS50157">
    <property type="entry name" value="ZINC_FINGER_C2H2_2"/>
    <property type="match status" value="2"/>
</dbReference>
<dbReference type="FunFam" id="3.30.160.60:FF:001156">
    <property type="entry name" value="Zinc finger protein 407"/>
    <property type="match status" value="1"/>
</dbReference>
<dbReference type="InterPro" id="IPR036236">
    <property type="entry name" value="Znf_C2H2_sf"/>
</dbReference>
<dbReference type="GO" id="GO:0005634">
    <property type="term" value="C:nucleus"/>
    <property type="evidence" value="ECO:0007669"/>
    <property type="project" value="UniProtKB-SubCell"/>
</dbReference>
<dbReference type="Gene3D" id="3.30.160.60">
    <property type="entry name" value="Classic Zinc Finger"/>
    <property type="match status" value="3"/>
</dbReference>
<dbReference type="PANTHER" id="PTHR23226:SF416">
    <property type="entry name" value="FI01424P"/>
    <property type="match status" value="1"/>
</dbReference>
<evidence type="ECO:0000256" key="11">
    <source>
        <dbReference type="PROSITE-ProRule" id="PRU00042"/>
    </source>
</evidence>
<proteinExistence type="inferred from homology"/>
<keyword evidence="7" id="KW-0805">Transcription regulation</keyword>
<dbReference type="SUPFAM" id="SSF57667">
    <property type="entry name" value="beta-beta-alpha zinc fingers"/>
    <property type="match status" value="2"/>
</dbReference>
<dbReference type="FunFam" id="3.30.160.60:FF:000414">
    <property type="entry name" value="Zinc finger protein 398"/>
    <property type="match status" value="1"/>
</dbReference>
<keyword evidence="10" id="KW-0539">Nucleus</keyword>
<keyword evidence="6" id="KW-0862">Zinc</keyword>
<accession>A0AAV7XGJ0</accession>
<keyword evidence="3" id="KW-0479">Metal-binding</keyword>
<sequence>MFSGERPYACKHCDKTFVRKEHLIRHSISHAGTKQFDCEQCGKSFSRKDNLHKHRKTHSGEGPYICHTCGKNFVVKHYFLMHLVNICQSSLWFSTFLNLEFTLSYFFQNFP</sequence>
<organism evidence="13 14">
    <name type="scientific">Megalurothrips usitatus</name>
    <name type="common">bean blossom thrips</name>
    <dbReference type="NCBI Taxonomy" id="439358"/>
    <lineage>
        <taxon>Eukaryota</taxon>
        <taxon>Metazoa</taxon>
        <taxon>Ecdysozoa</taxon>
        <taxon>Arthropoda</taxon>
        <taxon>Hexapoda</taxon>
        <taxon>Insecta</taxon>
        <taxon>Pterygota</taxon>
        <taxon>Neoptera</taxon>
        <taxon>Paraneoptera</taxon>
        <taxon>Thysanoptera</taxon>
        <taxon>Terebrantia</taxon>
        <taxon>Thripoidea</taxon>
        <taxon>Thripidae</taxon>
        <taxon>Megalurothrips</taxon>
    </lineage>
</organism>
<evidence type="ECO:0000259" key="12">
    <source>
        <dbReference type="PROSITE" id="PS50157"/>
    </source>
</evidence>
<dbReference type="InterPro" id="IPR013087">
    <property type="entry name" value="Znf_C2H2_type"/>
</dbReference>
<dbReference type="SMART" id="SM00355">
    <property type="entry name" value="ZnF_C2H2"/>
    <property type="match status" value="3"/>
</dbReference>
<dbReference type="Proteomes" id="UP001075354">
    <property type="component" value="Chromosome 10"/>
</dbReference>
<evidence type="ECO:0000256" key="2">
    <source>
        <dbReference type="ARBA" id="ARBA00006991"/>
    </source>
</evidence>
<feature type="domain" description="C2H2-type" evidence="12">
    <location>
        <begin position="36"/>
        <end position="63"/>
    </location>
</feature>
<dbReference type="AlphaFoldDB" id="A0AAV7XGJ0"/>
<dbReference type="GO" id="GO:0008270">
    <property type="term" value="F:zinc ion binding"/>
    <property type="evidence" value="ECO:0007669"/>
    <property type="project" value="UniProtKB-KW"/>
</dbReference>
<evidence type="ECO:0000256" key="6">
    <source>
        <dbReference type="ARBA" id="ARBA00022833"/>
    </source>
</evidence>
<dbReference type="Pfam" id="PF00096">
    <property type="entry name" value="zf-C2H2"/>
    <property type="match status" value="3"/>
</dbReference>
<evidence type="ECO:0000256" key="8">
    <source>
        <dbReference type="ARBA" id="ARBA00023125"/>
    </source>
</evidence>
<evidence type="ECO:0000313" key="14">
    <source>
        <dbReference type="Proteomes" id="UP001075354"/>
    </source>
</evidence>
<reference evidence="13" key="1">
    <citation type="submission" date="2022-12" db="EMBL/GenBank/DDBJ databases">
        <title>Chromosome-level genome assembly of the bean flower thrips Megalurothrips usitatus.</title>
        <authorList>
            <person name="Ma L."/>
            <person name="Liu Q."/>
            <person name="Li H."/>
            <person name="Cai W."/>
        </authorList>
    </citation>
    <scope>NUCLEOTIDE SEQUENCE</scope>
    <source>
        <strain evidence="13">Cailab_2022a</strain>
    </source>
</reference>
<gene>
    <name evidence="13" type="ORF">ONE63_001447</name>
</gene>
<name>A0AAV7XGJ0_9NEOP</name>
<evidence type="ECO:0000256" key="7">
    <source>
        <dbReference type="ARBA" id="ARBA00023015"/>
    </source>
</evidence>
<dbReference type="GO" id="GO:0000978">
    <property type="term" value="F:RNA polymerase II cis-regulatory region sequence-specific DNA binding"/>
    <property type="evidence" value="ECO:0007669"/>
    <property type="project" value="TreeGrafter"/>
</dbReference>
<keyword evidence="14" id="KW-1185">Reference proteome</keyword>
<keyword evidence="5 11" id="KW-0863">Zinc-finger</keyword>
<protein>
    <recommendedName>
        <fullName evidence="12">C2H2-type domain-containing protein</fullName>
    </recommendedName>
</protein>
<evidence type="ECO:0000313" key="13">
    <source>
        <dbReference type="EMBL" id="KAJ1523604.1"/>
    </source>
</evidence>
<evidence type="ECO:0000256" key="3">
    <source>
        <dbReference type="ARBA" id="ARBA00022723"/>
    </source>
</evidence>
<dbReference type="PANTHER" id="PTHR23226">
    <property type="entry name" value="ZINC FINGER AND SCAN DOMAIN-CONTAINING"/>
    <property type="match status" value="1"/>
</dbReference>
<dbReference type="EMBL" id="JAPTSV010000010">
    <property type="protein sequence ID" value="KAJ1523604.1"/>
    <property type="molecule type" value="Genomic_DNA"/>
</dbReference>
<feature type="domain" description="C2H2-type" evidence="12">
    <location>
        <begin position="8"/>
        <end position="35"/>
    </location>
</feature>
<keyword evidence="9" id="KW-0804">Transcription</keyword>
<comment type="subcellular location">
    <subcellularLocation>
        <location evidence="1">Nucleus</location>
    </subcellularLocation>
</comment>
<evidence type="ECO:0000256" key="10">
    <source>
        <dbReference type="ARBA" id="ARBA00023242"/>
    </source>
</evidence>